<dbReference type="PIR" id="AH3161">
    <property type="entry name" value="AH3161"/>
</dbReference>
<dbReference type="EnsemblBacteria" id="AAL45710">
    <property type="protein sequence ID" value="AAL45710"/>
    <property type="gene ID" value="Atu5017"/>
</dbReference>
<reference evidence="1 2" key="1">
    <citation type="journal article" date="2001" name="Science">
        <title>The genome of the natural genetic engineer Agrobacterium tumefaciens C58.</title>
        <authorList>
            <person name="Wood D.W."/>
            <person name="Setubal J.C."/>
            <person name="Kaul R."/>
            <person name="Monks D.E."/>
            <person name="Kitajima J.P."/>
            <person name="Okura V.K."/>
            <person name="Zhou Y."/>
            <person name="Chen L."/>
            <person name="Wood G.E."/>
            <person name="Almeida N.F.Jr."/>
            <person name="Woo L."/>
            <person name="Chen Y."/>
            <person name="Paulsen I.T."/>
            <person name="Eisen J.A."/>
            <person name="Karp P.D."/>
            <person name="Bovee D.Sr."/>
            <person name="Chapman P."/>
            <person name="Clendenning J."/>
            <person name="Deatherage G."/>
            <person name="Gillet W."/>
            <person name="Grant C."/>
            <person name="Kutyavin T."/>
            <person name="Levy R."/>
            <person name="Li M.J."/>
            <person name="McClelland E."/>
            <person name="Palmieri A."/>
            <person name="Raymond C."/>
            <person name="Rouse G."/>
            <person name="Saenphimmachak C."/>
            <person name="Wu Z."/>
            <person name="Romero P."/>
            <person name="Gordon D."/>
            <person name="Zhang S."/>
            <person name="Yoo H."/>
            <person name="Tao Y."/>
            <person name="Biddle P."/>
            <person name="Jung M."/>
            <person name="Krespan W."/>
            <person name="Perry M."/>
            <person name="Gordon-Kamm B."/>
            <person name="Liao L."/>
            <person name="Kim S."/>
            <person name="Hendrick C."/>
            <person name="Zhao Z.Y."/>
            <person name="Dolan M."/>
            <person name="Chumley F."/>
            <person name="Tingey S.V."/>
            <person name="Tomb J.F."/>
            <person name="Gordon M.P."/>
            <person name="Olson M.V."/>
            <person name="Nester E.W."/>
        </authorList>
    </citation>
    <scope>NUCLEOTIDE SEQUENCE [LARGE SCALE GENOMIC DNA]</scope>
    <source>
        <strain evidence="2">C58 / ATCC 33970</strain>
    </source>
</reference>
<gene>
    <name evidence="1" type="ordered locus">Atu5017</name>
</gene>
<dbReference type="BioCyc" id="AGRO:ATU5017-MONOMER"/>
<sequence>MARTRMPTEIETAVLLDSRRRCCICFALNRDTNVKPGQIAHLDGNNSNHTIPNLAFLCLEHHDGYDTTTSQSKGFKIAEVKRYKEELMEWLGSALSQKVHYGVLELPASDPYAGQWVRMGSSENPAELQIIPLPDTIDGQARYFVSGVAYFGTSNRYGPNMGTLEFFSQVIHESSLVFVRRSIVLQGEPAITEVIFTDDGHLKVREEDTGGQYGSGVTFDGLYRRA</sequence>
<accession>Q8UKT2</accession>
<keyword evidence="2" id="KW-1185">Reference proteome</keyword>
<dbReference type="EMBL" id="AE007872">
    <property type="protein sequence ID" value="AAL45710.1"/>
    <property type="molecule type" value="Genomic_DNA"/>
</dbReference>
<proteinExistence type="predicted"/>
<reference evidence="1 2" key="2">
    <citation type="journal article" date="2001" name="Science">
        <title>Genome sequence of the plant pathogen and biotechnology agent Agrobacterium tumefaciens C58.</title>
        <authorList>
            <person name="Goodner B."/>
            <person name="Hinkle G."/>
            <person name="Gattung S."/>
            <person name="Miller N."/>
            <person name="Blanchard M."/>
            <person name="Qurollo B."/>
            <person name="Goldman B.S."/>
            <person name="Cao Y."/>
            <person name="Askenazi M."/>
            <person name="Halling C."/>
            <person name="Mullin L."/>
            <person name="Houmiel K."/>
            <person name="Gordon J."/>
            <person name="Vaudin M."/>
            <person name="Iartchouk O."/>
            <person name="Epp A."/>
            <person name="Liu F."/>
            <person name="Wollam C."/>
            <person name="Allinger M."/>
            <person name="Doughty D."/>
            <person name="Scott C."/>
            <person name="Lappas C."/>
            <person name="Markelz B."/>
            <person name="Flanagan C."/>
            <person name="Crowell C."/>
            <person name="Gurson J."/>
            <person name="Lomo C."/>
            <person name="Sear C."/>
            <person name="Strub G."/>
            <person name="Cielo C."/>
            <person name="Slater S."/>
        </authorList>
    </citation>
    <scope>NUCLEOTIDE SEQUENCE [LARGE SCALE GENOMIC DNA]</scope>
    <source>
        <strain evidence="2">C58 / ATCC 33970</strain>
    </source>
</reference>
<dbReference type="AlphaFoldDB" id="Q8UKT2"/>
<protein>
    <submittedName>
        <fullName evidence="1">Uncharacterized protein</fullName>
    </submittedName>
</protein>
<geneLocation type="plasmid" evidence="1 2">
    <name>At</name>
</geneLocation>
<dbReference type="KEGG" id="atu:Atu5017"/>
<dbReference type="eggNOG" id="COG1403">
    <property type="taxonomic scope" value="Bacteria"/>
</dbReference>
<dbReference type="OrthoDB" id="9802640at2"/>
<organism evidence="1 2">
    <name type="scientific">Agrobacterium fabrum (strain C58 / ATCC 33970)</name>
    <name type="common">Agrobacterium tumefaciens (strain C58)</name>
    <dbReference type="NCBI Taxonomy" id="176299"/>
    <lineage>
        <taxon>Bacteria</taxon>
        <taxon>Pseudomonadati</taxon>
        <taxon>Pseudomonadota</taxon>
        <taxon>Alphaproteobacteria</taxon>
        <taxon>Hyphomicrobiales</taxon>
        <taxon>Rhizobiaceae</taxon>
        <taxon>Rhizobium/Agrobacterium group</taxon>
        <taxon>Agrobacterium</taxon>
        <taxon>Agrobacterium tumefaciens complex</taxon>
    </lineage>
</organism>
<dbReference type="HOGENOM" id="CLU_1222652_0_0_5"/>
<dbReference type="Proteomes" id="UP000000813">
    <property type="component" value="Plasmid At"/>
</dbReference>
<keyword evidence="1" id="KW-0614">Plasmid</keyword>
<name>Q8UKT2_AGRFC</name>
<evidence type="ECO:0000313" key="2">
    <source>
        <dbReference type="Proteomes" id="UP000000813"/>
    </source>
</evidence>
<evidence type="ECO:0000313" key="1">
    <source>
        <dbReference type="EMBL" id="AAL45710.1"/>
    </source>
</evidence>